<accession>A0A192H363</accession>
<dbReference type="Proteomes" id="UP000078582">
    <property type="component" value="Chromosome"/>
</dbReference>
<dbReference type="EMBL" id="CP014873">
    <property type="protein sequence ID" value="ANK63254.1"/>
    <property type="molecule type" value="Genomic_DNA"/>
</dbReference>
<evidence type="ECO:0000313" key="2">
    <source>
        <dbReference type="Proteomes" id="UP000078582"/>
    </source>
</evidence>
<gene>
    <name evidence="1" type="ORF">AYR53_11040</name>
</gene>
<dbReference type="KEGG" id="lbt:AYR52_06375"/>
<reference evidence="1 2" key="1">
    <citation type="submission" date="2016-03" db="EMBL/GenBank/DDBJ databases">
        <title>Pediococcus and Lactobacillus from brewery environment - whole genome sequencing and assembly.</title>
        <authorList>
            <person name="Behr J."/>
            <person name="Geissler A.J."/>
            <person name="Vogel R.F."/>
        </authorList>
    </citation>
    <scope>NUCLEOTIDE SEQUENCE [LARGE SCALE GENOMIC DNA]</scope>
    <source>
        <strain evidence="1 2">TMW 1.1989</strain>
    </source>
</reference>
<dbReference type="RefSeq" id="WP_068225197.1">
    <property type="nucleotide sequence ID" value="NZ_CP014623.1"/>
</dbReference>
<protein>
    <submittedName>
        <fullName evidence="1">Uncharacterized protein</fullName>
    </submittedName>
</protein>
<sequence>MINQYGQVIPSQHELKKAQHEVTTMQGLNAEHVRMSAVAPAIKLGAAIDLGVFPKDKKIGNTRSK</sequence>
<evidence type="ECO:0000313" key="1">
    <source>
        <dbReference type="EMBL" id="ANK63254.1"/>
    </source>
</evidence>
<name>A0A192H363_9LACO</name>
<dbReference type="GeneID" id="42982795"/>
<proteinExistence type="predicted"/>
<dbReference type="STRING" id="375175.AYR53_11040"/>
<organism evidence="1 2">
    <name type="scientific">Loigolactobacillus backii</name>
    <dbReference type="NCBI Taxonomy" id="375175"/>
    <lineage>
        <taxon>Bacteria</taxon>
        <taxon>Bacillati</taxon>
        <taxon>Bacillota</taxon>
        <taxon>Bacilli</taxon>
        <taxon>Lactobacillales</taxon>
        <taxon>Lactobacillaceae</taxon>
        <taxon>Loigolactobacillus</taxon>
    </lineage>
</organism>
<dbReference type="AlphaFoldDB" id="A0A192H363"/>
<keyword evidence="2" id="KW-1185">Reference proteome</keyword>